<dbReference type="GO" id="GO:0001228">
    <property type="term" value="F:DNA-binding transcription activator activity, RNA polymerase II-specific"/>
    <property type="evidence" value="ECO:0007669"/>
    <property type="project" value="EnsemblFungi"/>
</dbReference>
<dbReference type="PROSITE" id="PS50059">
    <property type="entry name" value="FKBP_PPIASE"/>
    <property type="match status" value="1"/>
</dbReference>
<evidence type="ECO:0000256" key="2">
    <source>
        <dbReference type="ARBA" id="ARBA00023110"/>
    </source>
</evidence>
<dbReference type="GO" id="GO:0044183">
    <property type="term" value="F:protein folding chaperone"/>
    <property type="evidence" value="ECO:0007669"/>
    <property type="project" value="EnsemblFungi"/>
</dbReference>
<dbReference type="GO" id="GO:1903332">
    <property type="term" value="P:regulation of protein folding"/>
    <property type="evidence" value="ECO:0007669"/>
    <property type="project" value="EnsemblFungi"/>
</dbReference>
<dbReference type="InterPro" id="IPR001179">
    <property type="entry name" value="PPIase_FKBP_dom"/>
</dbReference>
<evidence type="ECO:0000256" key="5">
    <source>
        <dbReference type="PROSITE-ProRule" id="PRU00277"/>
    </source>
</evidence>
<dbReference type="EC" id="5.2.1.8" evidence="5"/>
<dbReference type="STRING" id="931890.G8JUG7"/>
<comment type="catalytic activity">
    <reaction evidence="1 5">
        <text>[protein]-peptidylproline (omega=180) = [protein]-peptidylproline (omega=0)</text>
        <dbReference type="Rhea" id="RHEA:16237"/>
        <dbReference type="Rhea" id="RHEA-COMP:10747"/>
        <dbReference type="Rhea" id="RHEA-COMP:10748"/>
        <dbReference type="ChEBI" id="CHEBI:83833"/>
        <dbReference type="ChEBI" id="CHEBI:83834"/>
        <dbReference type="EC" id="5.2.1.8"/>
    </reaction>
</comment>
<reference evidence="8" key="1">
    <citation type="journal article" date="2012" name="G3 (Bethesda)">
        <title>Pichia sorbitophila, an interspecies yeast hybrid reveals early steps of genome resolution following polyploidization.</title>
        <authorList>
            <person name="Leh Louis V."/>
            <person name="Despons L."/>
            <person name="Friedrich A."/>
            <person name="Martin T."/>
            <person name="Durrens P."/>
            <person name="Casaregola S."/>
            <person name="Neuveglise C."/>
            <person name="Fairhead C."/>
            <person name="Marck C."/>
            <person name="Cruz J.A."/>
            <person name="Straub M.L."/>
            <person name="Kugler V."/>
            <person name="Sacerdot C."/>
            <person name="Uzunov Z."/>
            <person name="Thierry A."/>
            <person name="Weiss S."/>
            <person name="Bleykasten C."/>
            <person name="De Montigny J."/>
            <person name="Jacques N."/>
            <person name="Jung P."/>
            <person name="Lemaire M."/>
            <person name="Mallet S."/>
            <person name="Morel G."/>
            <person name="Richard G.F."/>
            <person name="Sarkar A."/>
            <person name="Savel G."/>
            <person name="Schacherer J."/>
            <person name="Seret M.L."/>
            <person name="Talla E."/>
            <person name="Samson G."/>
            <person name="Jubin C."/>
            <person name="Poulain J."/>
            <person name="Vacherie B."/>
            <person name="Barbe V."/>
            <person name="Pelletier E."/>
            <person name="Sherman D.J."/>
            <person name="Westhof E."/>
            <person name="Weissenbach J."/>
            <person name="Baret P.V."/>
            <person name="Wincker P."/>
            <person name="Gaillardin C."/>
            <person name="Dujon B."/>
            <person name="Souciet J.L."/>
        </authorList>
    </citation>
    <scope>NUCLEOTIDE SEQUENCE [LARGE SCALE GENOMIC DNA]</scope>
    <source>
        <strain evidence="8">CBS 270.75 / DBVPG 7215 / KCTC 17166 / NRRL Y-17582</strain>
    </source>
</reference>
<dbReference type="PANTHER" id="PTHR10516:SF443">
    <property type="entry name" value="FK506-BINDING PROTEIN 59-RELATED"/>
    <property type="match status" value="1"/>
</dbReference>
<dbReference type="PANTHER" id="PTHR10516">
    <property type="entry name" value="PEPTIDYL-PROLYL CIS-TRANS ISOMERASE"/>
    <property type="match status" value="1"/>
</dbReference>
<dbReference type="AlphaFoldDB" id="G8JUG7"/>
<evidence type="ECO:0000256" key="1">
    <source>
        <dbReference type="ARBA" id="ARBA00000971"/>
    </source>
</evidence>
<dbReference type="GO" id="GO:0003755">
    <property type="term" value="F:peptidyl-prolyl cis-trans isomerase activity"/>
    <property type="evidence" value="ECO:0007669"/>
    <property type="project" value="UniProtKB-KW"/>
</dbReference>
<dbReference type="Pfam" id="PF00254">
    <property type="entry name" value="FKBP_C"/>
    <property type="match status" value="1"/>
</dbReference>
<dbReference type="InParanoid" id="G8JUG7"/>
<dbReference type="KEGG" id="erc:Ecym_6372"/>
<protein>
    <recommendedName>
        <fullName evidence="5">peptidylprolyl isomerase</fullName>
        <ecNumber evidence="5">5.2.1.8</ecNumber>
    </recommendedName>
</protein>
<dbReference type="EMBL" id="CP002502">
    <property type="protein sequence ID" value="AET40747.1"/>
    <property type="molecule type" value="Genomic_DNA"/>
</dbReference>
<comment type="similarity">
    <text evidence="4">Belongs to the FKBP-type PPIase family. FKBP1 subfamily.</text>
</comment>
<evidence type="ECO:0000313" key="7">
    <source>
        <dbReference type="EMBL" id="AET40747.1"/>
    </source>
</evidence>
<dbReference type="FunFam" id="3.10.50.40:FF:000025">
    <property type="entry name" value="Peptidylprolyl isomerase"/>
    <property type="match status" value="1"/>
</dbReference>
<dbReference type="InterPro" id="IPR050689">
    <property type="entry name" value="FKBP-type_PPIase"/>
</dbReference>
<feature type="domain" description="PPIase FKBP-type" evidence="6">
    <location>
        <begin position="26"/>
        <end position="114"/>
    </location>
</feature>
<dbReference type="GeneID" id="11472322"/>
<evidence type="ECO:0000259" key="6">
    <source>
        <dbReference type="PROSITE" id="PS50059"/>
    </source>
</evidence>
<dbReference type="FunCoup" id="G8JUG7">
    <property type="interactions" value="384"/>
</dbReference>
<keyword evidence="2 5" id="KW-0697">Rotamase</keyword>
<evidence type="ECO:0000256" key="3">
    <source>
        <dbReference type="ARBA" id="ARBA00023235"/>
    </source>
</evidence>
<dbReference type="Gene3D" id="3.10.50.40">
    <property type="match status" value="1"/>
</dbReference>
<dbReference type="SUPFAM" id="SSF54534">
    <property type="entry name" value="FKBP-like"/>
    <property type="match status" value="1"/>
</dbReference>
<keyword evidence="8" id="KW-1185">Reference proteome</keyword>
<dbReference type="GO" id="GO:0006325">
    <property type="term" value="P:chromatin organization"/>
    <property type="evidence" value="ECO:0007669"/>
    <property type="project" value="EnsemblFungi"/>
</dbReference>
<dbReference type="HOGENOM" id="CLU_013615_12_1_1"/>
<dbReference type="GO" id="GO:0005737">
    <property type="term" value="C:cytoplasm"/>
    <property type="evidence" value="ECO:0007669"/>
    <property type="project" value="EnsemblFungi"/>
</dbReference>
<dbReference type="OrthoDB" id="1902587at2759"/>
<evidence type="ECO:0000313" key="8">
    <source>
        <dbReference type="Proteomes" id="UP000006790"/>
    </source>
</evidence>
<dbReference type="GO" id="GO:1901711">
    <property type="term" value="P:negative regulation of homoserine biosynthetic process"/>
    <property type="evidence" value="ECO:0007669"/>
    <property type="project" value="EnsemblFungi"/>
</dbReference>
<proteinExistence type="inferred from homology"/>
<accession>G8JUG7</accession>
<name>G8JUG7_ERECY</name>
<sequence length="114" mass="12175">MSEVIEGGVVIERLTPGDGKSFPKAGDLVTIHYTGTLENGTKFDSSVDRGHPFQCNVGVGHVIKGWDAAIPKLSVGEKARLRIPGPYAYGSRGFPGLIPPDATLIFDVELLKIN</sequence>
<gene>
    <name evidence="7" type="ordered locus">Ecym_6372</name>
</gene>
<dbReference type="Proteomes" id="UP000006790">
    <property type="component" value="Chromosome 6"/>
</dbReference>
<dbReference type="GO" id="GO:0006366">
    <property type="term" value="P:transcription by RNA polymerase II"/>
    <property type="evidence" value="ECO:0007669"/>
    <property type="project" value="EnsemblFungi"/>
</dbReference>
<dbReference type="GO" id="GO:0070651">
    <property type="term" value="P:nonfunctional rRNA decay"/>
    <property type="evidence" value="ECO:0007669"/>
    <property type="project" value="EnsemblFungi"/>
</dbReference>
<keyword evidence="3 5" id="KW-0413">Isomerase</keyword>
<dbReference type="eggNOG" id="KOG0544">
    <property type="taxonomic scope" value="Eukaryota"/>
</dbReference>
<dbReference type="GO" id="GO:0005527">
    <property type="term" value="F:macrolide binding"/>
    <property type="evidence" value="ECO:0007669"/>
    <property type="project" value="EnsemblFungi"/>
</dbReference>
<dbReference type="InterPro" id="IPR046357">
    <property type="entry name" value="PPIase_dom_sf"/>
</dbReference>
<organism evidence="7 8">
    <name type="scientific">Eremothecium cymbalariae (strain CBS 270.75 / DBVPG 7215 / KCTC 17166 / NRRL Y-17582)</name>
    <name type="common">Yeast</name>
    <dbReference type="NCBI Taxonomy" id="931890"/>
    <lineage>
        <taxon>Eukaryota</taxon>
        <taxon>Fungi</taxon>
        <taxon>Dikarya</taxon>
        <taxon>Ascomycota</taxon>
        <taxon>Saccharomycotina</taxon>
        <taxon>Saccharomycetes</taxon>
        <taxon>Saccharomycetales</taxon>
        <taxon>Saccharomycetaceae</taxon>
        <taxon>Eremothecium</taxon>
    </lineage>
</organism>
<evidence type="ECO:0000256" key="4">
    <source>
        <dbReference type="ARBA" id="ARBA00038106"/>
    </source>
</evidence>
<dbReference type="RefSeq" id="XP_003647564.1">
    <property type="nucleotide sequence ID" value="XM_003647516.1"/>
</dbReference>
<dbReference type="OMA" id="EQFDASW"/>